<keyword evidence="1 9" id="KW-0004">4Fe-4S</keyword>
<feature type="binding site" evidence="9">
    <location>
        <position position="60"/>
    </location>
    <ligand>
        <name>cob(II)alamin</name>
        <dbReference type="ChEBI" id="CHEBI:16304"/>
    </ligand>
</feature>
<dbReference type="PROSITE" id="PS51379">
    <property type="entry name" value="4FE4S_FER_2"/>
    <property type="match status" value="1"/>
</dbReference>
<keyword evidence="7 9" id="KW-0408">Iron</keyword>
<name>A0A2A2F1F1_9GAMM</name>
<evidence type="ECO:0000313" key="11">
    <source>
        <dbReference type="EMBL" id="PAU78768.1"/>
    </source>
</evidence>
<accession>A0A2A2F1F1</accession>
<dbReference type="GO" id="GO:0046872">
    <property type="term" value="F:metal ion binding"/>
    <property type="evidence" value="ECO:0007669"/>
    <property type="project" value="UniProtKB-KW"/>
</dbReference>
<feature type="binding site" evidence="9">
    <location>
        <position position="172"/>
    </location>
    <ligand>
        <name>cob(II)alamin</name>
        <dbReference type="ChEBI" id="CHEBI:16304"/>
    </ligand>
</feature>
<dbReference type="PANTHER" id="PTHR30002">
    <property type="entry name" value="EPOXYQUEUOSINE REDUCTASE"/>
    <property type="match status" value="1"/>
</dbReference>
<dbReference type="InterPro" id="IPR004453">
    <property type="entry name" value="QueG"/>
</dbReference>
<comment type="cofactor">
    <cofactor evidence="9">
        <name>cob(II)alamin</name>
        <dbReference type="ChEBI" id="CHEBI:16304"/>
    </cofactor>
</comment>
<dbReference type="Pfam" id="PF13484">
    <property type="entry name" value="Fer4_16"/>
    <property type="match status" value="1"/>
</dbReference>
<feature type="binding site" evidence="9">
    <location>
        <position position="137"/>
    </location>
    <ligand>
        <name>cob(II)alamin</name>
        <dbReference type="ChEBI" id="CHEBI:16304"/>
    </ligand>
</feature>
<feature type="binding site" evidence="9">
    <location>
        <position position="161"/>
    </location>
    <ligand>
        <name>cob(II)alamin</name>
        <dbReference type="ChEBI" id="CHEBI:16304"/>
    </ligand>
</feature>
<feature type="binding site" evidence="9">
    <location>
        <position position="192"/>
    </location>
    <ligand>
        <name>[4Fe-4S] cluster</name>
        <dbReference type="ChEBI" id="CHEBI:49883"/>
        <label>1</label>
    </ligand>
</feature>
<keyword evidence="6 9" id="KW-0560">Oxidoreductase</keyword>
<dbReference type="AlphaFoldDB" id="A0A2A2F1F1"/>
<dbReference type="RefSeq" id="WP_095618337.1">
    <property type="nucleotide sequence ID" value="NZ_NSKD01000007.1"/>
</dbReference>
<evidence type="ECO:0000259" key="10">
    <source>
        <dbReference type="PROSITE" id="PS51379"/>
    </source>
</evidence>
<dbReference type="Proteomes" id="UP000218896">
    <property type="component" value="Unassembled WGS sequence"/>
</dbReference>
<evidence type="ECO:0000256" key="4">
    <source>
        <dbReference type="ARBA" id="ARBA00022723"/>
    </source>
</evidence>
<keyword evidence="9" id="KW-0170">Cobalt</keyword>
<dbReference type="InterPro" id="IPR013542">
    <property type="entry name" value="QueG_DUF1730"/>
</dbReference>
<comment type="subunit">
    <text evidence="9">Monomer.</text>
</comment>
<dbReference type="InterPro" id="IPR017896">
    <property type="entry name" value="4Fe4S_Fe-S-bd"/>
</dbReference>
<feature type="binding site" evidence="9">
    <location>
        <position position="202"/>
    </location>
    <ligand>
        <name>[4Fe-4S] cluster</name>
        <dbReference type="ChEBI" id="CHEBI:49883"/>
        <label>2</label>
    </ligand>
</feature>
<dbReference type="FunFam" id="3.30.70.20:FF:000017">
    <property type="entry name" value="Epoxyqueuosine reductase"/>
    <property type="match status" value="1"/>
</dbReference>
<dbReference type="GO" id="GO:0008616">
    <property type="term" value="P:tRNA queuosine(34) biosynthetic process"/>
    <property type="evidence" value="ECO:0007669"/>
    <property type="project" value="UniProtKB-UniRule"/>
</dbReference>
<comment type="subcellular location">
    <subcellularLocation>
        <location evidence="9">Cytoplasm</location>
    </subcellularLocation>
</comment>
<dbReference type="Gene3D" id="3.30.70.20">
    <property type="match status" value="1"/>
</dbReference>
<protein>
    <recommendedName>
        <fullName evidence="9">Epoxyqueuosine reductase</fullName>
        <ecNumber evidence="9">1.17.99.6</ecNumber>
    </recommendedName>
    <alternativeName>
        <fullName evidence="9">Queuosine biosynthesis protein QueG</fullName>
    </alternativeName>
</protein>
<feature type="domain" description="4Fe-4S ferredoxin-type" evidence="10">
    <location>
        <begin position="183"/>
        <end position="212"/>
    </location>
</feature>
<dbReference type="SUPFAM" id="SSF46548">
    <property type="entry name" value="alpha-helical ferredoxin"/>
    <property type="match status" value="1"/>
</dbReference>
<evidence type="ECO:0000256" key="2">
    <source>
        <dbReference type="ARBA" id="ARBA00022490"/>
    </source>
</evidence>
<evidence type="ECO:0000256" key="7">
    <source>
        <dbReference type="ARBA" id="ARBA00023004"/>
    </source>
</evidence>
<feature type="binding site" evidence="9">
    <location>
        <position position="245"/>
    </location>
    <ligand>
        <name>[4Fe-4S] cluster</name>
        <dbReference type="ChEBI" id="CHEBI:49883"/>
        <label>2</label>
    </ligand>
</feature>
<evidence type="ECO:0000256" key="3">
    <source>
        <dbReference type="ARBA" id="ARBA00022694"/>
    </source>
</evidence>
<dbReference type="EMBL" id="NSKD01000007">
    <property type="protein sequence ID" value="PAU78768.1"/>
    <property type="molecule type" value="Genomic_DNA"/>
</dbReference>
<reference evidence="11 12" key="1">
    <citation type="submission" date="2017-08" db="EMBL/GenBank/DDBJ databases">
        <title>Halovibrio sewagensis sp. nov., isolated from wastewater of high salinity.</title>
        <authorList>
            <person name="Dong X."/>
            <person name="Zhang G."/>
        </authorList>
    </citation>
    <scope>NUCLEOTIDE SEQUENCE [LARGE SCALE GENOMIC DNA]</scope>
    <source>
        <strain evidence="11 12">YL5-2</strain>
    </source>
</reference>
<feature type="binding site" evidence="9">
    <location>
        <position position="252"/>
    </location>
    <ligand>
        <name>[4Fe-4S] cluster</name>
        <dbReference type="ChEBI" id="CHEBI:49883"/>
        <label>1</label>
    </ligand>
</feature>
<dbReference type="EC" id="1.17.99.6" evidence="9"/>
<evidence type="ECO:0000256" key="9">
    <source>
        <dbReference type="HAMAP-Rule" id="MF_00916"/>
    </source>
</evidence>
<sequence length="361" mass="40670">MTDDLTATAQRIRDWAHDLGFQAVGITDTHLEETGQQLNQWLERGLNADLSYMSAHGEKRYRPAQLVEGTERIIAVRLDYRPEPDDPDTVLADDEKAYITRYSLGRDYHKLMRKRLAKLAKWIDEALPGYYHRAFVDSAPVMEKPIAVKAGLGWQGKHTLLLHPQAGSWFFLGEIYTSAPLPVDEPWATDHCGTCTACLDVCPTNAFPEPYVLDAGRCISYLTIENNGPIPEELRPLMGNRVFGCDDCQLVCPFNKFSESTEEPDFQPRHGLDNSTLAELFLWDEETFLKRTEGSAIRRAGYEGWLRNLAVGLGNAPSTIPVIEALKARTDYPSEMVREHVQWALRQHDPISPRADASAGQ</sequence>
<keyword evidence="8 9" id="KW-0411">Iron-sulfur</keyword>
<gene>
    <name evidence="9 11" type="primary">queG</name>
    <name evidence="11" type="ORF">CK501_13885</name>
</gene>
<comment type="caution">
    <text evidence="11">The sequence shown here is derived from an EMBL/GenBank/DDBJ whole genome shotgun (WGS) entry which is preliminary data.</text>
</comment>
<proteinExistence type="inferred from homology"/>
<dbReference type="GO" id="GO:0031419">
    <property type="term" value="F:cobalamin binding"/>
    <property type="evidence" value="ECO:0007669"/>
    <property type="project" value="UniProtKB-KW"/>
</dbReference>
<keyword evidence="4 9" id="KW-0479">Metal-binding</keyword>
<evidence type="ECO:0000256" key="1">
    <source>
        <dbReference type="ARBA" id="ARBA00022485"/>
    </source>
</evidence>
<feature type="binding site" evidence="9">
    <location>
        <position position="198"/>
    </location>
    <ligand>
        <name>[4Fe-4S] cluster</name>
        <dbReference type="ChEBI" id="CHEBI:49883"/>
        <label>1</label>
    </ligand>
</feature>
<dbReference type="HAMAP" id="MF_00916">
    <property type="entry name" value="QueG"/>
    <property type="match status" value="1"/>
</dbReference>
<keyword evidence="2 9" id="KW-0963">Cytoplasm</keyword>
<feature type="binding site" evidence="9">
    <location>
        <begin position="245"/>
        <end position="246"/>
    </location>
    <ligand>
        <name>cob(II)alamin</name>
        <dbReference type="ChEBI" id="CHEBI:16304"/>
    </ligand>
</feature>
<comment type="function">
    <text evidence="9">Catalyzes the conversion of epoxyqueuosine (oQ) to queuosine (Q), which is a hypermodified base found in the wobble positions of tRNA(Asp), tRNA(Asn), tRNA(His) and tRNA(Tyr).</text>
</comment>
<dbReference type="GO" id="GO:0051539">
    <property type="term" value="F:4 iron, 4 sulfur cluster binding"/>
    <property type="evidence" value="ECO:0007669"/>
    <property type="project" value="UniProtKB-KW"/>
</dbReference>
<feature type="binding site" evidence="9">
    <location>
        <position position="220"/>
    </location>
    <ligand>
        <name>cob(II)alamin</name>
        <dbReference type="ChEBI" id="CHEBI:16304"/>
    </ligand>
</feature>
<keyword evidence="9" id="KW-0846">Cobalamin</keyword>
<dbReference type="Pfam" id="PF08331">
    <property type="entry name" value="QueG_DUF1730"/>
    <property type="match status" value="1"/>
</dbReference>
<feature type="binding site" evidence="9">
    <location>
        <position position="218"/>
    </location>
    <ligand>
        <name>[4Fe-4S] cluster</name>
        <dbReference type="ChEBI" id="CHEBI:49883"/>
        <label>2</label>
    </ligand>
</feature>
<keyword evidence="5 9" id="KW-0671">Queuosine biosynthesis</keyword>
<keyword evidence="3 9" id="KW-0819">tRNA processing</keyword>
<comment type="caution">
    <text evidence="9">Lacks conserved residue(s) required for the propagation of feature annotation.</text>
</comment>
<evidence type="ECO:0000256" key="5">
    <source>
        <dbReference type="ARBA" id="ARBA00022785"/>
    </source>
</evidence>
<evidence type="ECO:0000256" key="6">
    <source>
        <dbReference type="ARBA" id="ARBA00023002"/>
    </source>
</evidence>
<comment type="cofactor">
    <cofactor evidence="9">
        <name>[4Fe-4S] cluster</name>
        <dbReference type="ChEBI" id="CHEBI:49883"/>
    </cofactor>
    <text evidence="9">Binds 2 [4Fe-4S] clusters per monomer.</text>
</comment>
<dbReference type="UniPathway" id="UPA00392"/>
<organism evidence="11 12">
    <name type="scientific">Halovibrio salipaludis</name>
    <dbReference type="NCBI Taxonomy" id="2032626"/>
    <lineage>
        <taxon>Bacteria</taxon>
        <taxon>Pseudomonadati</taxon>
        <taxon>Pseudomonadota</taxon>
        <taxon>Gammaproteobacteria</taxon>
        <taxon>Oceanospirillales</taxon>
        <taxon>Halomonadaceae</taxon>
        <taxon>Halovibrio</taxon>
    </lineage>
</organism>
<comment type="catalytic activity">
    <reaction evidence="9">
        <text>epoxyqueuosine(34) in tRNA + AH2 = queuosine(34) in tRNA + A + H2O</text>
        <dbReference type="Rhea" id="RHEA:32159"/>
        <dbReference type="Rhea" id="RHEA-COMP:18571"/>
        <dbReference type="Rhea" id="RHEA-COMP:18582"/>
        <dbReference type="ChEBI" id="CHEBI:13193"/>
        <dbReference type="ChEBI" id="CHEBI:15377"/>
        <dbReference type="ChEBI" id="CHEBI:17499"/>
        <dbReference type="ChEBI" id="CHEBI:194431"/>
        <dbReference type="ChEBI" id="CHEBI:194443"/>
        <dbReference type="EC" id="1.17.99.6"/>
    </reaction>
</comment>
<evidence type="ECO:0000313" key="12">
    <source>
        <dbReference type="Proteomes" id="UP000218896"/>
    </source>
</evidence>
<feature type="active site" description="Proton donor" evidence="9">
    <location>
        <position position="137"/>
    </location>
</feature>
<comment type="pathway">
    <text evidence="9">tRNA modification; tRNA-queuosine biosynthesis.</text>
</comment>
<comment type="similarity">
    <text evidence="9">Belongs to the QueG family.</text>
</comment>
<dbReference type="NCBIfam" id="TIGR00276">
    <property type="entry name" value="tRNA epoxyqueuosine(34) reductase QueG"/>
    <property type="match status" value="1"/>
</dbReference>
<dbReference type="InterPro" id="IPR017900">
    <property type="entry name" value="4Fe4S_Fe_S_CS"/>
</dbReference>
<dbReference type="GO" id="GO:0052693">
    <property type="term" value="F:epoxyqueuosine reductase activity"/>
    <property type="evidence" value="ECO:0007669"/>
    <property type="project" value="UniProtKB-UniRule"/>
</dbReference>
<feature type="binding site" evidence="9">
    <location>
        <position position="195"/>
    </location>
    <ligand>
        <name>[4Fe-4S] cluster</name>
        <dbReference type="ChEBI" id="CHEBI:49883"/>
        <label>1</label>
    </ligand>
</feature>
<feature type="binding site" evidence="9">
    <location>
        <position position="248"/>
    </location>
    <ligand>
        <name>[4Fe-4S] cluster</name>
        <dbReference type="ChEBI" id="CHEBI:49883"/>
        <label>2</label>
    </ligand>
</feature>
<dbReference type="GO" id="GO:0005737">
    <property type="term" value="C:cytoplasm"/>
    <property type="evidence" value="ECO:0007669"/>
    <property type="project" value="UniProtKB-SubCell"/>
</dbReference>
<dbReference type="PROSITE" id="PS00198">
    <property type="entry name" value="4FE4S_FER_1"/>
    <property type="match status" value="1"/>
</dbReference>
<dbReference type="OrthoDB" id="9784571at2"/>
<keyword evidence="12" id="KW-1185">Reference proteome</keyword>
<evidence type="ECO:0000256" key="8">
    <source>
        <dbReference type="ARBA" id="ARBA00023014"/>
    </source>
</evidence>
<dbReference type="PANTHER" id="PTHR30002:SF4">
    <property type="entry name" value="EPOXYQUEUOSINE REDUCTASE"/>
    <property type="match status" value="1"/>
</dbReference>